<dbReference type="GeneID" id="94427789"/>
<dbReference type="Proteomes" id="UP000221165">
    <property type="component" value="Unassembled WGS sequence"/>
</dbReference>
<evidence type="ECO:0000313" key="3">
    <source>
        <dbReference type="Proteomes" id="UP000221165"/>
    </source>
</evidence>
<feature type="transmembrane region" description="Helical" evidence="1">
    <location>
        <begin position="12"/>
        <end position="38"/>
    </location>
</feature>
<organism evidence="2 3">
    <name type="scientific">Cystoisospora suis</name>
    <dbReference type="NCBI Taxonomy" id="483139"/>
    <lineage>
        <taxon>Eukaryota</taxon>
        <taxon>Sar</taxon>
        <taxon>Alveolata</taxon>
        <taxon>Apicomplexa</taxon>
        <taxon>Conoidasida</taxon>
        <taxon>Coccidia</taxon>
        <taxon>Eucoccidiorida</taxon>
        <taxon>Eimeriorina</taxon>
        <taxon>Sarcocystidae</taxon>
        <taxon>Cystoisospora</taxon>
    </lineage>
</organism>
<accession>A0A2C6L1P5</accession>
<dbReference type="RefSeq" id="XP_067923443.1">
    <property type="nucleotide sequence ID" value="XM_068064578.1"/>
</dbReference>
<dbReference type="VEuPathDB" id="ToxoDB:CSUI_004387"/>
<evidence type="ECO:0000256" key="1">
    <source>
        <dbReference type="SAM" id="Phobius"/>
    </source>
</evidence>
<evidence type="ECO:0000313" key="2">
    <source>
        <dbReference type="EMBL" id="PHJ21763.1"/>
    </source>
</evidence>
<feature type="non-terminal residue" evidence="2">
    <location>
        <position position="1"/>
    </location>
</feature>
<comment type="caution">
    <text evidence="2">The sequence shown here is derived from an EMBL/GenBank/DDBJ whole genome shotgun (WGS) entry which is preliminary data.</text>
</comment>
<gene>
    <name evidence="2" type="ORF">CSUI_004387</name>
</gene>
<proteinExistence type="predicted"/>
<keyword evidence="3" id="KW-1185">Reference proteome</keyword>
<reference evidence="2 3" key="1">
    <citation type="journal article" date="2017" name="Int. J. Parasitol.">
        <title>The genome of the protozoan parasite Cystoisospora suis and a reverse vaccinology approach to identify vaccine candidates.</title>
        <authorList>
            <person name="Palmieri N."/>
            <person name="Shrestha A."/>
            <person name="Ruttkowski B."/>
            <person name="Beck T."/>
            <person name="Vogl C."/>
            <person name="Tomley F."/>
            <person name="Blake D.P."/>
            <person name="Joachim A."/>
        </authorList>
    </citation>
    <scope>NUCLEOTIDE SEQUENCE [LARGE SCALE GENOMIC DNA]</scope>
    <source>
        <strain evidence="2 3">Wien I</strain>
    </source>
</reference>
<keyword evidence="1" id="KW-0812">Transmembrane</keyword>
<dbReference type="AlphaFoldDB" id="A0A2C6L1P5"/>
<evidence type="ECO:0008006" key="4">
    <source>
        <dbReference type="Google" id="ProtNLM"/>
    </source>
</evidence>
<name>A0A2C6L1P5_9APIC</name>
<sequence length="47" mass="5383">RSPKPFRPSRNGMISYLLVPLLSISLSFLYDFAIFLFFTLSATTPQE</sequence>
<dbReference type="EMBL" id="MIGC01002033">
    <property type="protein sequence ID" value="PHJ21763.1"/>
    <property type="molecule type" value="Genomic_DNA"/>
</dbReference>
<keyword evidence="1" id="KW-0472">Membrane</keyword>
<keyword evidence="1" id="KW-1133">Transmembrane helix</keyword>
<protein>
    <recommendedName>
        <fullName evidence="4">Transmembrane protein</fullName>
    </recommendedName>
</protein>